<evidence type="ECO:0000313" key="1">
    <source>
        <dbReference type="EMBL" id="SBN37725.1"/>
    </source>
</evidence>
<dbReference type="EMBL" id="LT576035">
    <property type="protein sequence ID" value="SBN37725.1"/>
    <property type="molecule type" value="Genomic_DNA"/>
</dbReference>
<organism evidence="1">
    <name type="scientific">Propionibacterium freudenreichii</name>
    <dbReference type="NCBI Taxonomy" id="1744"/>
    <lineage>
        <taxon>Bacteria</taxon>
        <taxon>Bacillati</taxon>
        <taxon>Actinomycetota</taxon>
        <taxon>Actinomycetes</taxon>
        <taxon>Propionibacteriales</taxon>
        <taxon>Propionibacteriaceae</taxon>
        <taxon>Propionibacterium</taxon>
    </lineage>
</organism>
<dbReference type="AlphaFoldDB" id="A0A2C7AH91"/>
<sequence length="46" mass="4834">MVGLQQGNQIVQRTVKLGVTDGAVVQVIDGLSLDQQITRDAPEVGS</sequence>
<gene>
    <name evidence="1" type="ORF">PFR_JS10_82</name>
</gene>
<accession>A0A2C7AH91</accession>
<protein>
    <submittedName>
        <fullName evidence="1">Uncharacterized protein</fullName>
    </submittedName>
</protein>
<name>A0A2C7AH91_9ACTN</name>
<dbReference type="Gene3D" id="2.40.420.20">
    <property type="match status" value="1"/>
</dbReference>
<proteinExistence type="predicted"/>
<reference evidence="1" key="1">
    <citation type="submission" date="2016-05" db="EMBL/GenBank/DDBJ databases">
        <authorList>
            <person name="Lavstsen T."/>
            <person name="Jespersen J.S."/>
        </authorList>
    </citation>
    <scope>NUCLEOTIDE SEQUENCE</scope>
    <source>
        <strain evidence="1">PFRJS10</strain>
    </source>
</reference>